<dbReference type="SUPFAM" id="SSF52540">
    <property type="entry name" value="P-loop containing nucleoside triphosphate hydrolases"/>
    <property type="match status" value="1"/>
</dbReference>
<dbReference type="PROSITE" id="PS50893">
    <property type="entry name" value="ABC_TRANSPORTER_2"/>
    <property type="match status" value="1"/>
</dbReference>
<evidence type="ECO:0000256" key="5">
    <source>
        <dbReference type="ARBA" id="ARBA00023251"/>
    </source>
</evidence>
<evidence type="ECO:0000313" key="9">
    <source>
        <dbReference type="Proteomes" id="UP001522868"/>
    </source>
</evidence>
<protein>
    <submittedName>
        <fullName evidence="8">ATP-binding cassette domain-containing protein</fullName>
    </submittedName>
</protein>
<name>A0ABT0IC18_9ACTN</name>
<dbReference type="Gene3D" id="3.40.50.300">
    <property type="entry name" value="P-loop containing nucleotide triphosphate hydrolases"/>
    <property type="match status" value="1"/>
</dbReference>
<dbReference type="Pfam" id="PF13732">
    <property type="entry name" value="DrrA1-3_C"/>
    <property type="match status" value="1"/>
</dbReference>
<evidence type="ECO:0000313" key="8">
    <source>
        <dbReference type="EMBL" id="MCK8678867.1"/>
    </source>
</evidence>
<evidence type="ECO:0000256" key="1">
    <source>
        <dbReference type="ARBA" id="ARBA00004413"/>
    </source>
</evidence>
<organism evidence="8 9">
    <name type="scientific">Streptomyces lichenis</name>
    <dbReference type="NCBI Taxonomy" id="2306967"/>
    <lineage>
        <taxon>Bacteria</taxon>
        <taxon>Bacillati</taxon>
        <taxon>Actinomycetota</taxon>
        <taxon>Actinomycetes</taxon>
        <taxon>Kitasatosporales</taxon>
        <taxon>Streptomycetaceae</taxon>
        <taxon>Streptomyces</taxon>
    </lineage>
</organism>
<dbReference type="PANTHER" id="PTHR42711:SF5">
    <property type="entry name" value="ABC TRANSPORTER ATP-BINDING PROTEIN NATA"/>
    <property type="match status" value="1"/>
</dbReference>
<proteinExistence type="inferred from homology"/>
<comment type="caution">
    <text evidence="8">The sequence shown here is derived from an EMBL/GenBank/DDBJ whole genome shotgun (WGS) entry which is preliminary data.</text>
</comment>
<keyword evidence="9" id="KW-1185">Reference proteome</keyword>
<reference evidence="8 9" key="1">
    <citation type="submission" date="2022-04" db="EMBL/GenBank/DDBJ databases">
        <title>Streptomyces sp. nov. LCR6-01 isolated from Lichen of Dirinaria sp.</title>
        <authorList>
            <person name="Kanchanasin P."/>
            <person name="Tanasupawat S."/>
            <person name="Phongsopitanun W."/>
        </authorList>
    </citation>
    <scope>NUCLEOTIDE SEQUENCE [LARGE SCALE GENOMIC DNA]</scope>
    <source>
        <strain evidence="8 9">LCR6-01</strain>
    </source>
</reference>
<accession>A0ABT0IC18</accession>
<dbReference type="Pfam" id="PF00005">
    <property type="entry name" value="ABC_tran"/>
    <property type="match status" value="1"/>
</dbReference>
<dbReference type="Proteomes" id="UP001522868">
    <property type="component" value="Unassembled WGS sequence"/>
</dbReference>
<evidence type="ECO:0000259" key="7">
    <source>
        <dbReference type="PROSITE" id="PS50893"/>
    </source>
</evidence>
<comment type="similarity">
    <text evidence="6">Belongs to the ABC transporter superfamily. Drug exporter-1 (DrugE1) (TC 3.A.1.105) family.</text>
</comment>
<dbReference type="RefSeq" id="WP_248634516.1">
    <property type="nucleotide sequence ID" value="NZ_JALPTH010000014.1"/>
</dbReference>
<comment type="subcellular location">
    <subcellularLocation>
        <location evidence="1">Cell membrane</location>
        <topology evidence="1">Peripheral membrane protein</topology>
        <orientation evidence="1">Cytoplasmic side</orientation>
    </subcellularLocation>
</comment>
<keyword evidence="4 8" id="KW-0067">ATP-binding</keyword>
<sequence length="327" mass="35298">MITVRGLARQFAVRGRTVDAVKGIDFDVSAGELVGFLGPNGAGKTTTLRMLTTLLRPTGGTGTVAGCDLLADPQGVRRRIGYVAQGGSSWPEARVAEEIETQARLYGLSRAEARRRGALLADELDLADLGQRPTKTLSGGQRRRLDIALGLVHGPELVFLDEPTTGLDPQSRANLWDHVRRMRAEQGMTVFLTTHYLDEADALCDRILVTDHGTIVAEGTPDELKSRVAGDAVTVEVADRAEEAAELAHRLPGAHEVTVNETTVRFRVARGDTALPELLRTLDAQDITMTSVKVNRPTLDDVFLSLTGRSLRDGERPDPAVEATHAA</sequence>
<dbReference type="GO" id="GO:0005524">
    <property type="term" value="F:ATP binding"/>
    <property type="evidence" value="ECO:0007669"/>
    <property type="project" value="UniProtKB-KW"/>
</dbReference>
<evidence type="ECO:0000256" key="4">
    <source>
        <dbReference type="ARBA" id="ARBA00022840"/>
    </source>
</evidence>
<gene>
    <name evidence="8" type="ORF">M1O15_15995</name>
</gene>
<dbReference type="InterPro" id="IPR003439">
    <property type="entry name" value="ABC_transporter-like_ATP-bd"/>
</dbReference>
<dbReference type="EMBL" id="JALPTH010000014">
    <property type="protein sequence ID" value="MCK8678867.1"/>
    <property type="molecule type" value="Genomic_DNA"/>
</dbReference>
<keyword evidence="3" id="KW-0547">Nucleotide-binding</keyword>
<evidence type="ECO:0000256" key="2">
    <source>
        <dbReference type="ARBA" id="ARBA00022448"/>
    </source>
</evidence>
<dbReference type="InterPro" id="IPR050763">
    <property type="entry name" value="ABC_transporter_ATP-binding"/>
</dbReference>
<dbReference type="PROSITE" id="PS00211">
    <property type="entry name" value="ABC_TRANSPORTER_1"/>
    <property type="match status" value="1"/>
</dbReference>
<dbReference type="NCBIfam" id="TIGR01188">
    <property type="entry name" value="drrA"/>
    <property type="match status" value="1"/>
</dbReference>
<dbReference type="InterPro" id="IPR003593">
    <property type="entry name" value="AAA+_ATPase"/>
</dbReference>
<evidence type="ECO:0000256" key="6">
    <source>
        <dbReference type="ARBA" id="ARBA00049985"/>
    </source>
</evidence>
<dbReference type="InterPro" id="IPR025302">
    <property type="entry name" value="DrrA1/2-like_C"/>
</dbReference>
<dbReference type="InterPro" id="IPR017871">
    <property type="entry name" value="ABC_transporter-like_CS"/>
</dbReference>
<dbReference type="SMART" id="SM00382">
    <property type="entry name" value="AAA"/>
    <property type="match status" value="1"/>
</dbReference>
<dbReference type="InterPro" id="IPR005894">
    <property type="entry name" value="DrrA"/>
</dbReference>
<keyword evidence="2" id="KW-0813">Transport</keyword>
<dbReference type="PANTHER" id="PTHR42711">
    <property type="entry name" value="ABC TRANSPORTER ATP-BINDING PROTEIN"/>
    <property type="match status" value="1"/>
</dbReference>
<dbReference type="InterPro" id="IPR027417">
    <property type="entry name" value="P-loop_NTPase"/>
</dbReference>
<keyword evidence="5" id="KW-0046">Antibiotic resistance</keyword>
<evidence type="ECO:0000256" key="3">
    <source>
        <dbReference type="ARBA" id="ARBA00022741"/>
    </source>
</evidence>
<feature type="domain" description="ABC transporter" evidence="7">
    <location>
        <begin position="2"/>
        <end position="237"/>
    </location>
</feature>